<organism evidence="3 4">
    <name type="scientific">Streptomyces nigrescens</name>
    <dbReference type="NCBI Taxonomy" id="1920"/>
    <lineage>
        <taxon>Bacteria</taxon>
        <taxon>Bacillati</taxon>
        <taxon>Actinomycetota</taxon>
        <taxon>Actinomycetes</taxon>
        <taxon>Kitasatosporales</taxon>
        <taxon>Streptomycetaceae</taxon>
        <taxon>Streptomyces</taxon>
    </lineage>
</organism>
<keyword evidence="2" id="KW-0812">Transmembrane</keyword>
<sequence>MSLHRSLPLPRRAWTVAFVLAAMVAVTLVATGCTGTSGEPRSAGATSVASAPARLWPDRAPAPQPPPDKTGLDGPSPLPGLPRVPSGNIRTLNALDVVKAQIAEDARHDSPAFDKATEREINQCGDHPRRCPVRAPEYQDLTHDGKDELIVGIEGKEHALAIWAYMLRGGVVNRILDTAGIPLSVDVSDGDVIMREPTDSPGYEMRTVHAWDERRQTMEIRTMEFDQKVSSPAPERTPSPERTRSPERTPSPVRTHAPGHTS</sequence>
<feature type="compositionally biased region" description="Basic and acidic residues" evidence="1">
    <location>
        <begin position="238"/>
        <end position="247"/>
    </location>
</feature>
<name>A0ABN6QXC6_STRNI</name>
<dbReference type="EMBL" id="AP026073">
    <property type="protein sequence ID" value="BDM69591.1"/>
    <property type="molecule type" value="Genomic_DNA"/>
</dbReference>
<feature type="region of interest" description="Disordered" evidence="1">
    <location>
        <begin position="222"/>
        <end position="262"/>
    </location>
</feature>
<keyword evidence="4" id="KW-1185">Reference proteome</keyword>
<evidence type="ECO:0000313" key="4">
    <source>
        <dbReference type="Proteomes" id="UP001059597"/>
    </source>
</evidence>
<feature type="transmembrane region" description="Helical" evidence="2">
    <location>
        <begin position="12"/>
        <end position="32"/>
    </location>
</feature>
<gene>
    <name evidence="3" type="ORF">HEK616_30780</name>
</gene>
<dbReference type="RefSeq" id="WP_261953472.1">
    <property type="nucleotide sequence ID" value="NZ_AP026073.1"/>
</dbReference>
<accession>A0ABN6QXC6</accession>
<evidence type="ECO:0000256" key="1">
    <source>
        <dbReference type="SAM" id="MobiDB-lite"/>
    </source>
</evidence>
<evidence type="ECO:0000256" key="2">
    <source>
        <dbReference type="SAM" id="Phobius"/>
    </source>
</evidence>
<keyword evidence="2" id="KW-0472">Membrane</keyword>
<proteinExistence type="predicted"/>
<keyword evidence="2" id="KW-1133">Transmembrane helix</keyword>
<dbReference type="PROSITE" id="PS51257">
    <property type="entry name" value="PROKAR_LIPOPROTEIN"/>
    <property type="match status" value="1"/>
</dbReference>
<dbReference type="Proteomes" id="UP001059597">
    <property type="component" value="Chromosome"/>
</dbReference>
<evidence type="ECO:0000313" key="3">
    <source>
        <dbReference type="EMBL" id="BDM69591.1"/>
    </source>
</evidence>
<reference evidence="3" key="1">
    <citation type="submission" date="2022-06" db="EMBL/GenBank/DDBJ databases">
        <title>Complete genome sequence of Streptomyces nigrescens HEK616.</title>
        <authorList>
            <person name="Asamizu S."/>
            <person name="Onaka H."/>
        </authorList>
    </citation>
    <scope>NUCLEOTIDE SEQUENCE</scope>
    <source>
        <strain evidence="3">HEK616</strain>
    </source>
</reference>
<protein>
    <recommendedName>
        <fullName evidence="5">Lipoprotein</fullName>
    </recommendedName>
</protein>
<evidence type="ECO:0008006" key="5">
    <source>
        <dbReference type="Google" id="ProtNLM"/>
    </source>
</evidence>
<feature type="region of interest" description="Disordered" evidence="1">
    <location>
        <begin position="55"/>
        <end position="85"/>
    </location>
</feature>